<dbReference type="EMBL" id="FUXA01000008">
    <property type="protein sequence ID" value="SJZ72262.1"/>
    <property type="molecule type" value="Genomic_DNA"/>
</dbReference>
<evidence type="ECO:0000313" key="7">
    <source>
        <dbReference type="Proteomes" id="UP000189857"/>
    </source>
</evidence>
<dbReference type="PANTHER" id="PTHR10363">
    <property type="entry name" value="BLEOMYCIN HYDROLASE"/>
    <property type="match status" value="1"/>
</dbReference>
<keyword evidence="3 4" id="KW-0788">Thiol protease</keyword>
<evidence type="ECO:0000313" key="6">
    <source>
        <dbReference type="EMBL" id="SJZ72262.1"/>
    </source>
</evidence>
<evidence type="ECO:0000256" key="4">
    <source>
        <dbReference type="PIRNR" id="PIRNR005700"/>
    </source>
</evidence>
<dbReference type="InterPro" id="IPR004134">
    <property type="entry name" value="Peptidase_C1B"/>
</dbReference>
<dbReference type="RefSeq" id="WP_078787232.1">
    <property type="nucleotide sequence ID" value="NZ_FMTO01000007.1"/>
</dbReference>
<dbReference type="Gene3D" id="3.90.70.10">
    <property type="entry name" value="Cysteine proteinases"/>
    <property type="match status" value="1"/>
</dbReference>
<dbReference type="GO" id="GO:0006508">
    <property type="term" value="P:proteolysis"/>
    <property type="evidence" value="ECO:0007669"/>
    <property type="project" value="UniProtKB-KW"/>
</dbReference>
<keyword evidence="7" id="KW-1185">Reference proteome</keyword>
<dbReference type="InterPro" id="IPR000169">
    <property type="entry name" value="Pept_cys_AS"/>
</dbReference>
<evidence type="ECO:0000256" key="1">
    <source>
        <dbReference type="ARBA" id="ARBA00022670"/>
    </source>
</evidence>
<dbReference type="AlphaFoldDB" id="A0A1T4MZ39"/>
<dbReference type="OrthoDB" id="1111399at2"/>
<sequence>MPNSISIENLDGFSEDFNKDRANIIAANATMKNGILEAATDYKGVRNIPNSFSVDLKTGKITNQKSSGRCWIFSALNTFRFEIMKKYKLDNFELSQNYIFFYDKLEKANYFLESVLKTVDEPVDGRLYSFLNAGPLADGGQWDMFANLVRKYGVVPKEVYPDAASATNSRWMDEMVTSKLREFAITLRNKALSGEAETALQKEKTAMLNDIYRMLVISLGEPPKTFDMTLRDKDDKVYQENGITPKEFYDKYVGINLDNLVSLVNAPAENKPMNKMYTVKFLGNVVEGEPVHYLNLPIDKLKEAVINQLKDGHPVWFGSDCIKFSGRKDGVFDRDSVKAEQLFNIEYAFTKGDRLMYGDSAMNHAMVILGVNINNEGKADRWRIENSWGKDAGLDGYYIASDSWFDEFVYQVVVDKKYLDKETLGLLDQPLIELEPWDPLGSLAD</sequence>
<feature type="active site" evidence="5">
    <location>
        <position position="386"/>
    </location>
</feature>
<dbReference type="GO" id="GO:0070005">
    <property type="term" value="F:cysteine-type aminopeptidase activity"/>
    <property type="evidence" value="ECO:0007669"/>
    <property type="project" value="InterPro"/>
</dbReference>
<evidence type="ECO:0000256" key="5">
    <source>
        <dbReference type="PIRSR" id="PIRSR005700-1"/>
    </source>
</evidence>
<evidence type="ECO:0000256" key="2">
    <source>
        <dbReference type="ARBA" id="ARBA00022801"/>
    </source>
</evidence>
<dbReference type="SUPFAM" id="SSF54001">
    <property type="entry name" value="Cysteine proteinases"/>
    <property type="match status" value="1"/>
</dbReference>
<dbReference type="Pfam" id="PF03051">
    <property type="entry name" value="Peptidase_C1_2"/>
    <property type="match status" value="1"/>
</dbReference>
<gene>
    <name evidence="6" type="ORF">SAMN02745110_01391</name>
</gene>
<dbReference type="GO" id="GO:0005737">
    <property type="term" value="C:cytoplasm"/>
    <property type="evidence" value="ECO:0007669"/>
    <property type="project" value="TreeGrafter"/>
</dbReference>
<name>A0A1T4MZ39_9FIRM</name>
<dbReference type="InterPro" id="IPR038765">
    <property type="entry name" value="Papain-like_cys_pep_sf"/>
</dbReference>
<dbReference type="CDD" id="cd00585">
    <property type="entry name" value="Peptidase_C1B"/>
    <property type="match status" value="1"/>
</dbReference>
<dbReference type="InterPro" id="IPR025660">
    <property type="entry name" value="Pept_his_AS"/>
</dbReference>
<dbReference type="PIRSF" id="PIRSF005700">
    <property type="entry name" value="PepC"/>
    <property type="match status" value="1"/>
</dbReference>
<keyword evidence="4 6" id="KW-0031">Aminopeptidase</keyword>
<dbReference type="PROSITE" id="PS00139">
    <property type="entry name" value="THIOL_PROTEASE_CYS"/>
    <property type="match status" value="1"/>
</dbReference>
<feature type="active site" evidence="5">
    <location>
        <position position="70"/>
    </location>
</feature>
<proteinExistence type="inferred from homology"/>
<dbReference type="PROSITE" id="PS00639">
    <property type="entry name" value="THIOL_PROTEASE_HIS"/>
    <property type="match status" value="1"/>
</dbReference>
<organism evidence="6 7">
    <name type="scientific">Eubacterium ruminantium</name>
    <dbReference type="NCBI Taxonomy" id="42322"/>
    <lineage>
        <taxon>Bacteria</taxon>
        <taxon>Bacillati</taxon>
        <taxon>Bacillota</taxon>
        <taxon>Clostridia</taxon>
        <taxon>Eubacteriales</taxon>
        <taxon>Eubacteriaceae</taxon>
        <taxon>Eubacterium</taxon>
    </lineage>
</organism>
<dbReference type="PANTHER" id="PTHR10363:SF2">
    <property type="entry name" value="BLEOMYCIN HYDROLASE"/>
    <property type="match status" value="1"/>
</dbReference>
<evidence type="ECO:0000256" key="3">
    <source>
        <dbReference type="ARBA" id="ARBA00022807"/>
    </source>
</evidence>
<dbReference type="Proteomes" id="UP000189857">
    <property type="component" value="Unassembled WGS sequence"/>
</dbReference>
<reference evidence="6 7" key="1">
    <citation type="submission" date="2017-02" db="EMBL/GenBank/DDBJ databases">
        <authorList>
            <person name="Peterson S.W."/>
        </authorList>
    </citation>
    <scope>NUCLEOTIDE SEQUENCE [LARGE SCALE GENOMIC DNA]</scope>
    <source>
        <strain evidence="6 7">ATCC 17233</strain>
    </source>
</reference>
<dbReference type="GO" id="GO:0009636">
    <property type="term" value="P:response to toxic substance"/>
    <property type="evidence" value="ECO:0007669"/>
    <property type="project" value="TreeGrafter"/>
</dbReference>
<dbReference type="GO" id="GO:0043418">
    <property type="term" value="P:homocysteine catabolic process"/>
    <property type="evidence" value="ECO:0007669"/>
    <property type="project" value="TreeGrafter"/>
</dbReference>
<feature type="active site" evidence="5">
    <location>
        <position position="364"/>
    </location>
</feature>
<keyword evidence="1 4" id="KW-0645">Protease</keyword>
<keyword evidence="2 4" id="KW-0378">Hydrolase</keyword>
<accession>A0A1T4MZ39</accession>
<protein>
    <recommendedName>
        <fullName evidence="4">Aminopeptidase</fullName>
    </recommendedName>
</protein>
<comment type="similarity">
    <text evidence="4">Belongs to the peptidase C1 family.</text>
</comment>